<feature type="region of interest" description="Disordered" evidence="3">
    <location>
        <begin position="59"/>
        <end position="81"/>
    </location>
</feature>
<dbReference type="eggNOG" id="ENOG502S6WR">
    <property type="taxonomic scope" value="Eukaryota"/>
</dbReference>
<dbReference type="EMBL" id="CM007656">
    <property type="protein sequence ID" value="ONI00258.1"/>
    <property type="molecule type" value="Genomic_DNA"/>
</dbReference>
<evidence type="ECO:0000313" key="5">
    <source>
        <dbReference type="Proteomes" id="UP000006882"/>
    </source>
</evidence>
<sequence>MYTYTFSKSIPLIMDGETNISPPPNSQMLVSQKNHGPLSSMDFNFLVRPTLDFHRRECQTSRCKDKEEDGGQLQSSEEKQEDNFDMFVSSLKVQIPSAGEFCRLLQQDDNVDGVLDDEGLKTPTSLDHKITMNLQCPPAPRKPKSLPLKKRKGAGHPRIVLHLSSEIESLFPPVDDLLADVHVGGKIKKKLRV</sequence>
<accession>A0A251NLU7</accession>
<dbReference type="GO" id="GO:0005634">
    <property type="term" value="C:nucleus"/>
    <property type="evidence" value="ECO:0000318"/>
    <property type="project" value="GO_Central"/>
</dbReference>
<dbReference type="GO" id="GO:0004860">
    <property type="term" value="F:protein kinase inhibitor activity"/>
    <property type="evidence" value="ECO:0007669"/>
    <property type="project" value="UniProtKB-KW"/>
</dbReference>
<gene>
    <name evidence="4" type="ORF">PRUPE_6G078900</name>
</gene>
<feature type="compositionally biased region" description="Basic and acidic residues" evidence="3">
    <location>
        <begin position="59"/>
        <end position="69"/>
    </location>
</feature>
<keyword evidence="1" id="KW-0649">Protein kinase inhibitor</keyword>
<proteinExistence type="predicted"/>
<evidence type="ECO:0000256" key="2">
    <source>
        <dbReference type="ARBA" id="ARBA00023306"/>
    </source>
</evidence>
<name>A0A251NLU7_PRUPE</name>
<keyword evidence="5" id="KW-1185">Reference proteome</keyword>
<reference evidence="4 5" key="1">
    <citation type="journal article" date="2013" name="Nat. Genet.">
        <title>The high-quality draft genome of peach (Prunus persica) identifies unique patterns of genetic diversity, domestication and genome evolution.</title>
        <authorList>
            <consortium name="International Peach Genome Initiative"/>
            <person name="Verde I."/>
            <person name="Abbott A.G."/>
            <person name="Scalabrin S."/>
            <person name="Jung S."/>
            <person name="Shu S."/>
            <person name="Marroni F."/>
            <person name="Zhebentyayeva T."/>
            <person name="Dettori M.T."/>
            <person name="Grimwood J."/>
            <person name="Cattonaro F."/>
            <person name="Zuccolo A."/>
            <person name="Rossini L."/>
            <person name="Jenkins J."/>
            <person name="Vendramin E."/>
            <person name="Meisel L.A."/>
            <person name="Decroocq V."/>
            <person name="Sosinski B."/>
            <person name="Prochnik S."/>
            <person name="Mitros T."/>
            <person name="Policriti A."/>
            <person name="Cipriani G."/>
            <person name="Dondini L."/>
            <person name="Ficklin S."/>
            <person name="Goodstein D.M."/>
            <person name="Xuan P."/>
            <person name="Del Fabbro C."/>
            <person name="Aramini V."/>
            <person name="Copetti D."/>
            <person name="Gonzalez S."/>
            <person name="Horner D.S."/>
            <person name="Falchi R."/>
            <person name="Lucas S."/>
            <person name="Mica E."/>
            <person name="Maldonado J."/>
            <person name="Lazzari B."/>
            <person name="Bielenberg D."/>
            <person name="Pirona R."/>
            <person name="Miculan M."/>
            <person name="Barakat A."/>
            <person name="Testolin R."/>
            <person name="Stella A."/>
            <person name="Tartarini S."/>
            <person name="Tonutti P."/>
            <person name="Arus P."/>
            <person name="Orellana A."/>
            <person name="Wells C."/>
            <person name="Main D."/>
            <person name="Vizzotto G."/>
            <person name="Silva H."/>
            <person name="Salamini F."/>
            <person name="Schmutz J."/>
            <person name="Morgante M."/>
            <person name="Rokhsar D.S."/>
        </authorList>
    </citation>
    <scope>NUCLEOTIDE SEQUENCE [LARGE SCALE GENOMIC DNA]</scope>
    <source>
        <strain evidence="5">cv. Nemared</strain>
    </source>
</reference>
<evidence type="ECO:0000313" key="4">
    <source>
        <dbReference type="EMBL" id="ONI00258.1"/>
    </source>
</evidence>
<dbReference type="GO" id="GO:0032875">
    <property type="term" value="P:regulation of DNA endoreduplication"/>
    <property type="evidence" value="ECO:0007669"/>
    <property type="project" value="InterPro"/>
</dbReference>
<dbReference type="Gramene" id="ONI00258">
    <property type="protein sequence ID" value="ONI00258"/>
    <property type="gene ID" value="PRUPE_6G078900"/>
</dbReference>
<protein>
    <submittedName>
        <fullName evidence="4">Uncharacterized protein</fullName>
    </submittedName>
</protein>
<dbReference type="PANTHER" id="PTHR33142">
    <property type="entry name" value="CYCLIN-DEPENDENT PROTEIN KINASE INHIBITOR SMR13"/>
    <property type="match status" value="1"/>
</dbReference>
<organism evidence="4 5">
    <name type="scientific">Prunus persica</name>
    <name type="common">Peach</name>
    <name type="synonym">Amygdalus persica</name>
    <dbReference type="NCBI Taxonomy" id="3760"/>
    <lineage>
        <taxon>Eukaryota</taxon>
        <taxon>Viridiplantae</taxon>
        <taxon>Streptophyta</taxon>
        <taxon>Embryophyta</taxon>
        <taxon>Tracheophyta</taxon>
        <taxon>Spermatophyta</taxon>
        <taxon>Magnoliopsida</taxon>
        <taxon>eudicotyledons</taxon>
        <taxon>Gunneridae</taxon>
        <taxon>Pentapetalae</taxon>
        <taxon>rosids</taxon>
        <taxon>fabids</taxon>
        <taxon>Rosales</taxon>
        <taxon>Rosaceae</taxon>
        <taxon>Amygdaloideae</taxon>
        <taxon>Amygdaleae</taxon>
        <taxon>Prunus</taxon>
    </lineage>
</organism>
<evidence type="ECO:0000256" key="1">
    <source>
        <dbReference type="ARBA" id="ARBA00023013"/>
    </source>
</evidence>
<dbReference type="InterPro" id="IPR040389">
    <property type="entry name" value="SMR"/>
</dbReference>
<keyword evidence="2" id="KW-0131">Cell cycle</keyword>
<dbReference type="AlphaFoldDB" id="A0A251NLU7"/>
<dbReference type="OrthoDB" id="1933617at2759"/>
<dbReference type="Proteomes" id="UP000006882">
    <property type="component" value="Chromosome G6"/>
</dbReference>
<evidence type="ECO:0000256" key="3">
    <source>
        <dbReference type="SAM" id="MobiDB-lite"/>
    </source>
</evidence>
<dbReference type="PANTHER" id="PTHR33142:SF66">
    <property type="entry name" value="CYCLIN-DEPENDENT PROTEIN KINASE INHIBITOR SMR3"/>
    <property type="match status" value="1"/>
</dbReference>